<gene>
    <name evidence="6" type="primary">slsA</name>
    <name evidence="4" type="synonym">sasG</name>
    <name evidence="6" type="ORF">SAMEA2297795_01835</name>
    <name evidence="5" type="ORF">SAMEA2297796_01756</name>
    <name evidence="4" type="ORF">SCC82B_00106</name>
</gene>
<evidence type="ECO:0000313" key="6">
    <source>
        <dbReference type="EMBL" id="SCT12864.1"/>
    </source>
</evidence>
<accession>A0A1D4NQB2</accession>
<reference evidence="5 7" key="2">
    <citation type="submission" date="2016-09" db="EMBL/GenBank/DDBJ databases">
        <authorList>
            <consortium name="Pathogen Informatics"/>
            <person name="Sun Q."/>
            <person name="Inoue M."/>
        </authorList>
    </citation>
    <scope>NUCLEOTIDE SEQUENCE [LARGE SCALE GENOMIC DNA]</scope>
    <source>
        <strain evidence="5 7">82C</strain>
    </source>
</reference>
<proteinExistence type="predicted"/>
<reference evidence="6 8" key="1">
    <citation type="submission" date="2016-09" db="EMBL/GenBank/DDBJ databases">
        <authorList>
            <consortium name="Pathogen Informatics"/>
        </authorList>
    </citation>
    <scope>NUCLEOTIDE SEQUENCE [LARGE SCALE GENOMIC DNA]</scope>
    <source>
        <strain evidence="6 8">82B</strain>
    </source>
</reference>
<evidence type="ECO:0000256" key="1">
    <source>
        <dbReference type="ARBA" id="ARBA00022729"/>
    </source>
</evidence>
<feature type="domain" description="YSIRK Gram-positive signal peptide" evidence="3">
    <location>
        <begin position="10"/>
        <end position="34"/>
    </location>
</feature>
<dbReference type="EMBL" id="FMPI01000012">
    <property type="protein sequence ID" value="SCT10114.1"/>
    <property type="molecule type" value="Genomic_DNA"/>
</dbReference>
<sequence>MKYNLVNGKQRQRYAIRKFSVGTGSTLIGVLLFLGVQHHADAAEIENEKVQQKQSAQTDSESTLAQSNTVDDKAVNETEHVIDAVIAKDTNETEDTTEVEQDTGDINNQGTQAKADAIDNQVQTANNNIAQQNTTPNTEKAQESKQSADEIQNDAIIQQHTSAQTAQIKDEASNQEATLKQMTQVSSQTKQQQTTNIDHSKKQTTNSTAQSNLVHRNFVKPVIRAYVANNGVVNVNDDTFTFEDLKNSFNDANVTQINFNTDRQFDFTEGLKLNRGLIINVAEGRKVDFNVVAGQEQRLVGIDASLKNGEVLSINNQGQLNFNNFNKGIAVHGGDTTTKFNINGGEMNFNQFNQSGIDVGNKYTGEISIQDTAINTNSTRDSKGSTLRLGDSFDAKVNINNSNLHLVNNGDSPTSNAIETNASYVNFTNSEIYSSSRAHYNFNTFNPDHRRGDQQVIFSNTNLNVNTPTDSNPHRSYWIFNIPADAVAINSEFTHFNVTDNSTISQNINDFNGDEKGIELERSTLTVENATLDLRSVGFDKGSSLNQSLAWPSLIEVKDDAKVTIDRFHSLPNNSNVATDFPKMIISGGSVSLPLEGNDQVPDGTQIVNEHGEVLTHFAIDKSNLDKNVDDNYDLTISDDVNDPTTHPSYNYGLDENKLHDQIAHVWSPAVTVDFFKDKNDAINNENSFNEAHAVTPRGNTIDLVGRTAPTIVDGNPVKWFYADTDLPYNDSDKILKDTKLYPIVQMLPLNEAPTITTTPKVINQGDHNFDVISVVTGATDKEDGDLSNQVEVIDNGGFNADVPGQYTITVKVTDSAGASYTTTEIVTVVPVDSDADADSGCGRG</sequence>
<dbReference type="EMBL" id="FMPG01000008">
    <property type="protein sequence ID" value="SCT12864.1"/>
    <property type="molecule type" value="Genomic_DNA"/>
</dbReference>
<dbReference type="Pfam" id="PF04650">
    <property type="entry name" value="YSIRK_signal"/>
    <property type="match status" value="1"/>
</dbReference>
<dbReference type="EMBL" id="MH155596">
    <property type="protein sequence ID" value="AWM30246.1"/>
    <property type="molecule type" value="Genomic_DNA"/>
</dbReference>
<evidence type="ECO:0000313" key="4">
    <source>
        <dbReference type="EMBL" id="AWM30246.1"/>
    </source>
</evidence>
<protein>
    <submittedName>
        <fullName evidence="5 6">LPXTG cell wall-anchored protein</fullName>
    </submittedName>
    <submittedName>
        <fullName evidence="4">Surface protein G</fullName>
    </submittedName>
</protein>
<dbReference type="AlphaFoldDB" id="A0A1D4NQB2"/>
<dbReference type="Proteomes" id="UP000095412">
    <property type="component" value="Unassembled WGS sequence"/>
</dbReference>
<reference evidence="4" key="3">
    <citation type="submission" date="2018-03" db="EMBL/GenBank/DDBJ databases">
        <title>A novel mecC allotype, mecC3, in a new Staphylococcus species, Staphylococcus caeli.</title>
        <authorList>
            <person name="MacFadyen A.C."/>
            <person name="Harrison E.M."/>
            <person name="Morgan F.J.E."/>
            <person name="Parkhill J."/>
            <person name="Holmes M.A."/>
            <person name="Paterson G.K."/>
        </authorList>
    </citation>
    <scope>NUCLEOTIDE SEQUENCE</scope>
    <source>
        <strain evidence="4">82B</strain>
    </source>
</reference>
<evidence type="ECO:0000313" key="5">
    <source>
        <dbReference type="EMBL" id="SCT10114.1"/>
    </source>
</evidence>
<dbReference type="Gene3D" id="2.60.40.10">
    <property type="entry name" value="Immunoglobulins"/>
    <property type="match status" value="1"/>
</dbReference>
<dbReference type="RefSeq" id="WP_069995930.1">
    <property type="nucleotide sequence ID" value="NZ_FMPG01000008.1"/>
</dbReference>
<evidence type="ECO:0000259" key="3">
    <source>
        <dbReference type="Pfam" id="PF04650"/>
    </source>
</evidence>
<keyword evidence="7" id="KW-1185">Reference proteome</keyword>
<dbReference type="InterPro" id="IPR005877">
    <property type="entry name" value="YSIRK_signal_dom"/>
</dbReference>
<organism evidence="6 8">
    <name type="scientific">Staphylococcus caeli</name>
    <dbReference type="NCBI Taxonomy" id="2201815"/>
    <lineage>
        <taxon>Bacteria</taxon>
        <taxon>Bacillati</taxon>
        <taxon>Bacillota</taxon>
        <taxon>Bacilli</taxon>
        <taxon>Bacillales</taxon>
        <taxon>Staphylococcaceae</taxon>
        <taxon>Staphylococcus</taxon>
    </lineage>
</organism>
<dbReference type="NCBIfam" id="TIGR01168">
    <property type="entry name" value="YSIRK_signal"/>
    <property type="match status" value="1"/>
</dbReference>
<accession>A0A2U8RM35</accession>
<evidence type="ECO:0000313" key="7">
    <source>
        <dbReference type="Proteomes" id="UP000095412"/>
    </source>
</evidence>
<feature type="region of interest" description="Disordered" evidence="2">
    <location>
        <begin position="171"/>
        <end position="208"/>
    </location>
</feature>
<feature type="compositionally biased region" description="Low complexity" evidence="2">
    <location>
        <begin position="180"/>
        <end position="195"/>
    </location>
</feature>
<dbReference type="InterPro" id="IPR013783">
    <property type="entry name" value="Ig-like_fold"/>
</dbReference>
<name>A0A1D4NQB2_9STAP</name>
<dbReference type="Proteomes" id="UP000095768">
    <property type="component" value="Unassembled WGS sequence"/>
</dbReference>
<keyword evidence="1" id="KW-0732">Signal</keyword>
<evidence type="ECO:0000313" key="8">
    <source>
        <dbReference type="Proteomes" id="UP000095768"/>
    </source>
</evidence>
<evidence type="ECO:0000256" key="2">
    <source>
        <dbReference type="SAM" id="MobiDB-lite"/>
    </source>
</evidence>